<dbReference type="Pfam" id="PF00589">
    <property type="entry name" value="Phage_integrase"/>
    <property type="match status" value="1"/>
</dbReference>
<name>X1P171_9ZZZZ</name>
<dbReference type="PANTHER" id="PTHR30349:SF41">
    <property type="entry name" value="INTEGRASE_RECOMBINASE PROTEIN MJ0367-RELATED"/>
    <property type="match status" value="1"/>
</dbReference>
<dbReference type="Gene3D" id="1.10.443.10">
    <property type="entry name" value="Intergrase catalytic core"/>
    <property type="match status" value="1"/>
</dbReference>
<accession>X1P171</accession>
<keyword evidence="1" id="KW-0238">DNA-binding</keyword>
<dbReference type="PANTHER" id="PTHR30349">
    <property type="entry name" value="PHAGE INTEGRASE-RELATED"/>
    <property type="match status" value="1"/>
</dbReference>
<evidence type="ECO:0000256" key="2">
    <source>
        <dbReference type="ARBA" id="ARBA00023172"/>
    </source>
</evidence>
<proteinExistence type="predicted"/>
<dbReference type="InterPro" id="IPR011010">
    <property type="entry name" value="DNA_brk_join_enz"/>
</dbReference>
<dbReference type="PROSITE" id="PS51898">
    <property type="entry name" value="TYR_RECOMBINASE"/>
    <property type="match status" value="1"/>
</dbReference>
<keyword evidence="2" id="KW-0233">DNA recombination</keyword>
<dbReference type="InterPro" id="IPR013762">
    <property type="entry name" value="Integrase-like_cat_sf"/>
</dbReference>
<dbReference type="InterPro" id="IPR002104">
    <property type="entry name" value="Integrase_catalytic"/>
</dbReference>
<dbReference type="AlphaFoldDB" id="X1P171"/>
<dbReference type="GO" id="GO:0006310">
    <property type="term" value="P:DNA recombination"/>
    <property type="evidence" value="ECO:0007669"/>
    <property type="project" value="UniProtKB-KW"/>
</dbReference>
<feature type="non-terminal residue" evidence="4">
    <location>
        <position position="1"/>
    </location>
</feature>
<dbReference type="EMBL" id="BARV01030871">
    <property type="protein sequence ID" value="GAI32785.1"/>
    <property type="molecule type" value="Genomic_DNA"/>
</dbReference>
<dbReference type="GO" id="GO:0015074">
    <property type="term" value="P:DNA integration"/>
    <property type="evidence" value="ECO:0007669"/>
    <property type="project" value="InterPro"/>
</dbReference>
<dbReference type="GO" id="GO:0003677">
    <property type="term" value="F:DNA binding"/>
    <property type="evidence" value="ECO:0007669"/>
    <property type="project" value="UniProtKB-KW"/>
</dbReference>
<evidence type="ECO:0000313" key="4">
    <source>
        <dbReference type="EMBL" id="GAI32785.1"/>
    </source>
</evidence>
<feature type="domain" description="Tyr recombinase" evidence="3">
    <location>
        <begin position="48"/>
        <end position="221"/>
    </location>
</feature>
<dbReference type="SUPFAM" id="SSF56349">
    <property type="entry name" value="DNA breaking-rejoining enzymes"/>
    <property type="match status" value="1"/>
</dbReference>
<protein>
    <recommendedName>
        <fullName evidence="3">Tyr recombinase domain-containing protein</fullName>
    </recommendedName>
</protein>
<comment type="caution">
    <text evidence="4">The sequence shown here is derived from an EMBL/GenBank/DDBJ whole genome shotgun (WGS) entry which is preliminary data.</text>
</comment>
<organism evidence="4">
    <name type="scientific">marine sediment metagenome</name>
    <dbReference type="NCBI Taxonomy" id="412755"/>
    <lineage>
        <taxon>unclassified sequences</taxon>
        <taxon>metagenomes</taxon>
        <taxon>ecological metagenomes</taxon>
    </lineage>
</organism>
<sequence>AGSAKEFLNYLCQQGFEPATVQIYYHALKPFLAYLGILLTAKFKKRRKLPAYHGPDQVQAVLNVIHARTGRWSQLKERDMTIVLTLAYTGIRRAELLSLRLRDINFRTRMIKVSGKGDRERTIPIADALYEPLRKHTKGTQPSDRLFPMQPRRLWTIITRYAAQAGIEDLHPHSFRHYFATQLVENGVSLKTVQELLGHADISTTAIYLDVVPKHLSNAVERLPKFALTAI</sequence>
<reference evidence="4" key="1">
    <citation type="journal article" date="2014" name="Front. Microbiol.">
        <title>High frequency of phylogenetically diverse reductive dehalogenase-homologous genes in deep subseafloor sedimentary metagenomes.</title>
        <authorList>
            <person name="Kawai M."/>
            <person name="Futagami T."/>
            <person name="Toyoda A."/>
            <person name="Takaki Y."/>
            <person name="Nishi S."/>
            <person name="Hori S."/>
            <person name="Arai W."/>
            <person name="Tsubouchi T."/>
            <person name="Morono Y."/>
            <person name="Uchiyama I."/>
            <person name="Ito T."/>
            <person name="Fujiyama A."/>
            <person name="Inagaki F."/>
            <person name="Takami H."/>
        </authorList>
    </citation>
    <scope>NUCLEOTIDE SEQUENCE</scope>
    <source>
        <strain evidence="4">Expedition CK06-06</strain>
    </source>
</reference>
<evidence type="ECO:0000259" key="3">
    <source>
        <dbReference type="PROSITE" id="PS51898"/>
    </source>
</evidence>
<gene>
    <name evidence="4" type="ORF">S06H3_48956</name>
</gene>
<evidence type="ECO:0000256" key="1">
    <source>
        <dbReference type="ARBA" id="ARBA00023125"/>
    </source>
</evidence>
<dbReference type="InterPro" id="IPR050090">
    <property type="entry name" value="Tyrosine_recombinase_XerCD"/>
</dbReference>